<keyword evidence="4" id="KW-1185">Reference proteome</keyword>
<dbReference type="InterPro" id="IPR002823">
    <property type="entry name" value="DUF112_TM"/>
</dbReference>
<accession>A0A327L108</accession>
<dbReference type="RefSeq" id="WP_111419032.1">
    <property type="nucleotide sequence ID" value="NZ_NPEX01000056.1"/>
</dbReference>
<dbReference type="EMBL" id="NPEX01000056">
    <property type="protein sequence ID" value="RAI44156.1"/>
    <property type="molecule type" value="Genomic_DNA"/>
</dbReference>
<feature type="transmembrane region" description="Helical" evidence="1">
    <location>
        <begin position="469"/>
        <end position="489"/>
    </location>
</feature>
<feature type="transmembrane region" description="Helical" evidence="1">
    <location>
        <begin position="144"/>
        <end position="162"/>
    </location>
</feature>
<evidence type="ECO:0000313" key="3">
    <source>
        <dbReference type="EMBL" id="RAI44156.1"/>
    </source>
</evidence>
<feature type="transmembrane region" description="Helical" evidence="1">
    <location>
        <begin position="388"/>
        <end position="406"/>
    </location>
</feature>
<organism evidence="3 4">
    <name type="scientific">Rhodoplanes roseus</name>
    <dbReference type="NCBI Taxonomy" id="29409"/>
    <lineage>
        <taxon>Bacteria</taxon>
        <taxon>Pseudomonadati</taxon>
        <taxon>Pseudomonadota</taxon>
        <taxon>Alphaproteobacteria</taxon>
        <taxon>Hyphomicrobiales</taxon>
        <taxon>Nitrobacteraceae</taxon>
        <taxon>Rhodoplanes</taxon>
    </lineage>
</organism>
<keyword evidence="1" id="KW-1133">Transmembrane helix</keyword>
<feature type="transmembrane region" description="Helical" evidence="1">
    <location>
        <begin position="328"/>
        <end position="348"/>
    </location>
</feature>
<dbReference type="PANTHER" id="PTHR35342">
    <property type="entry name" value="TRICARBOXYLIC TRANSPORT PROTEIN"/>
    <property type="match status" value="1"/>
</dbReference>
<comment type="caution">
    <text evidence="3">The sequence shown here is derived from an EMBL/GenBank/DDBJ whole genome shotgun (WGS) entry which is preliminary data.</text>
</comment>
<feature type="domain" description="DUF112" evidence="2">
    <location>
        <begin position="21"/>
        <end position="438"/>
    </location>
</feature>
<gene>
    <name evidence="3" type="ORF">CH341_10645</name>
</gene>
<dbReference type="Proteomes" id="UP000249130">
    <property type="component" value="Unassembled WGS sequence"/>
</dbReference>
<name>A0A327L108_9BRAD</name>
<dbReference type="AlphaFoldDB" id="A0A327L108"/>
<feature type="transmembrane region" description="Helical" evidence="1">
    <location>
        <begin position="45"/>
        <end position="69"/>
    </location>
</feature>
<keyword evidence="1" id="KW-0472">Membrane</keyword>
<protein>
    <recommendedName>
        <fullName evidence="2">DUF112 domain-containing protein</fullName>
    </recommendedName>
</protein>
<reference evidence="3 4" key="1">
    <citation type="submission" date="2017-07" db="EMBL/GenBank/DDBJ databases">
        <title>Draft Genome Sequences of Select Purple Nonsulfur Bacteria.</title>
        <authorList>
            <person name="Lasarre B."/>
            <person name="Mckinlay J.B."/>
        </authorList>
    </citation>
    <scope>NUCLEOTIDE SEQUENCE [LARGE SCALE GENOMIC DNA]</scope>
    <source>
        <strain evidence="3 4">DSM 5909</strain>
    </source>
</reference>
<proteinExistence type="predicted"/>
<feature type="transmembrane region" description="Helical" evidence="1">
    <location>
        <begin position="108"/>
        <end position="132"/>
    </location>
</feature>
<feature type="transmembrane region" description="Helical" evidence="1">
    <location>
        <begin position="20"/>
        <end position="39"/>
    </location>
</feature>
<feature type="transmembrane region" description="Helical" evidence="1">
    <location>
        <begin position="258"/>
        <end position="281"/>
    </location>
</feature>
<evidence type="ECO:0000259" key="2">
    <source>
        <dbReference type="Pfam" id="PF01970"/>
    </source>
</evidence>
<feature type="transmembrane region" description="Helical" evidence="1">
    <location>
        <begin position="169"/>
        <end position="190"/>
    </location>
</feature>
<dbReference type="Pfam" id="PF01970">
    <property type="entry name" value="TctA"/>
    <property type="match status" value="1"/>
</dbReference>
<keyword evidence="1" id="KW-0812">Transmembrane</keyword>
<sequence length="499" mass="52353">MDLWSNLALGLSVAASPENFVFCLLGCLLGTLVGVLPGIGPVTTVAMLLPLTFSFDPVSGLIMLAGIYYGAQYGGSTTAILVNMPGEASSVVTAIDGHRLAQQGRAGAALGIAAIGSFIAGCVATVLIALAAPALGAVALQFGPAEYFSLMVCGLVAAVVLAHGSVMKALAMVVLGLLLGLVGTDVNSGVRRFTLGYPQLAEGIDFVALSMGIYGIAEIARNLEGRDETRAVRTRIGSIWPTRRDLVFCLPAIFRGTVLGSILGVLPGGGALLAAFAAYTVEKKIARPPRHFGEGDLRGVAAPESANNAGAQTSFVPMLTLGLPSNPTMAMMIGALMIHGITPGPSVIRDKPEMFWGLIASMWVGNLMLVVLNLPLVGIWVKLLQVPYRFLFPSILVFCCIGAFAVNGREFDVYVLAVMTVVGYLCAKLDCEPAPLILGFVLSPIMEENFRRAMLISRGDPSVLISEPLSLAFLLAALALLFVLVLPAVRVKREQALQE</sequence>
<evidence type="ECO:0000256" key="1">
    <source>
        <dbReference type="SAM" id="Phobius"/>
    </source>
</evidence>
<evidence type="ECO:0000313" key="4">
    <source>
        <dbReference type="Proteomes" id="UP000249130"/>
    </source>
</evidence>
<dbReference type="OrthoDB" id="7912266at2"/>
<feature type="transmembrane region" description="Helical" evidence="1">
    <location>
        <begin position="354"/>
        <end position="381"/>
    </location>
</feature>
<dbReference type="PANTHER" id="PTHR35342:SF5">
    <property type="entry name" value="TRICARBOXYLIC TRANSPORT PROTEIN"/>
    <property type="match status" value="1"/>
</dbReference>